<keyword evidence="8" id="KW-1185">Reference proteome</keyword>
<dbReference type="Gene3D" id="3.40.1120.10">
    <property type="entry name" value="Ribosomal protein l15e"/>
    <property type="match status" value="2"/>
</dbReference>
<evidence type="ECO:0000256" key="3">
    <source>
        <dbReference type="ARBA" id="ARBA00023274"/>
    </source>
</evidence>
<dbReference type="SUPFAM" id="SSF54189">
    <property type="entry name" value="Ribosomal proteins S24e, L23 and L15e"/>
    <property type="match status" value="1"/>
</dbReference>
<dbReference type="GO" id="GO:0003735">
    <property type="term" value="F:structural constituent of ribosome"/>
    <property type="evidence" value="ECO:0007669"/>
    <property type="project" value="InterPro"/>
</dbReference>
<evidence type="ECO:0000256" key="6">
    <source>
        <dbReference type="RuleBase" id="RU000663"/>
    </source>
</evidence>
<dbReference type="PANTHER" id="PTHR11847:SF4">
    <property type="entry name" value="LARGE RIBOSOMAL SUBUNIT PROTEIN EL15"/>
    <property type="match status" value="1"/>
</dbReference>
<comment type="subunit">
    <text evidence="5">Component of the large ribosomal subunit. Interacts with IFIT1 (via TPR repeats 1-4).</text>
</comment>
<dbReference type="Proteomes" id="UP000645828">
    <property type="component" value="Unassembled WGS sequence"/>
</dbReference>
<evidence type="ECO:0000256" key="2">
    <source>
        <dbReference type="ARBA" id="ARBA00022980"/>
    </source>
</evidence>
<dbReference type="InterPro" id="IPR012678">
    <property type="entry name" value="Ribosomal_uL23/eL15/eS24_sf"/>
</dbReference>
<comment type="caution">
    <text evidence="7">The sequence shown here is derived from an EMBL/GenBank/DDBJ whole genome shotgun (WGS) entry which is preliminary data.</text>
</comment>
<dbReference type="EMBL" id="CAJHUB010000770">
    <property type="protein sequence ID" value="CAD7690261.1"/>
    <property type="molecule type" value="Genomic_DNA"/>
</dbReference>
<name>A0A811ZNG0_NYCPR</name>
<dbReference type="GO" id="GO:0003723">
    <property type="term" value="F:RNA binding"/>
    <property type="evidence" value="ECO:0007669"/>
    <property type="project" value="TreeGrafter"/>
</dbReference>
<dbReference type="InterPro" id="IPR024794">
    <property type="entry name" value="Rbsml_eL15_core_dom_sf"/>
</dbReference>
<dbReference type="AlphaFoldDB" id="A0A811ZNG0"/>
<proteinExistence type="inferred from homology"/>
<dbReference type="InterPro" id="IPR000439">
    <property type="entry name" value="Ribosomal_eL15"/>
</dbReference>
<reference evidence="7" key="1">
    <citation type="submission" date="2020-12" db="EMBL/GenBank/DDBJ databases">
        <authorList>
            <consortium name="Molecular Ecology Group"/>
        </authorList>
    </citation>
    <scope>NUCLEOTIDE SEQUENCE</scope>
    <source>
        <strain evidence="7">TBG_1078</strain>
    </source>
</reference>
<comment type="function">
    <text evidence="4">Component of the large ribosomal subunit. The ribosome is a large ribonucleoprotein complex responsible for the synthesis of proteins in the cell.</text>
</comment>
<keyword evidence="2 6" id="KW-0689">Ribosomal protein</keyword>
<organism evidence="7 8">
    <name type="scientific">Nyctereutes procyonoides</name>
    <name type="common">Raccoon dog</name>
    <name type="synonym">Canis procyonoides</name>
    <dbReference type="NCBI Taxonomy" id="34880"/>
    <lineage>
        <taxon>Eukaryota</taxon>
        <taxon>Metazoa</taxon>
        <taxon>Chordata</taxon>
        <taxon>Craniata</taxon>
        <taxon>Vertebrata</taxon>
        <taxon>Euteleostomi</taxon>
        <taxon>Mammalia</taxon>
        <taxon>Eutheria</taxon>
        <taxon>Laurasiatheria</taxon>
        <taxon>Carnivora</taxon>
        <taxon>Caniformia</taxon>
        <taxon>Canidae</taxon>
        <taxon>Nyctereutes</taxon>
    </lineage>
</organism>
<accession>A0A811ZNG0</accession>
<sequence length="151" mass="17574">MGFLLRVHCWQYSQLSELHRAPHPTWPHKARRLGYKAQQGYVIYQIHVRHGGHEHPVPRWSLPIAFSLLQRREMDATHCGALRVLNSCWVGKDSTYKFFEVILIDPIHKPIKEILTPKLWPLKGSQVPPTIGGSHCAPWKKCNTLQLHRYC</sequence>
<evidence type="ECO:0000256" key="1">
    <source>
        <dbReference type="ARBA" id="ARBA00006857"/>
    </source>
</evidence>
<comment type="similarity">
    <text evidence="1 6">Belongs to the eukaryotic ribosomal protein eL15 family.</text>
</comment>
<evidence type="ECO:0000256" key="5">
    <source>
        <dbReference type="ARBA" id="ARBA00046623"/>
    </source>
</evidence>
<evidence type="ECO:0000313" key="7">
    <source>
        <dbReference type="EMBL" id="CAD7690261.1"/>
    </source>
</evidence>
<dbReference type="PANTHER" id="PTHR11847">
    <property type="entry name" value="RIBOSOMAL PROTEIN L15"/>
    <property type="match status" value="1"/>
</dbReference>
<dbReference type="GO" id="GO:0022625">
    <property type="term" value="C:cytosolic large ribosomal subunit"/>
    <property type="evidence" value="ECO:0007669"/>
    <property type="project" value="TreeGrafter"/>
</dbReference>
<dbReference type="SMART" id="SM01384">
    <property type="entry name" value="Ribosomal_L15e"/>
    <property type="match status" value="1"/>
</dbReference>
<protein>
    <recommendedName>
        <fullName evidence="6">Ribosomal protein L15</fullName>
    </recommendedName>
</protein>
<dbReference type="GO" id="GO:0002181">
    <property type="term" value="P:cytoplasmic translation"/>
    <property type="evidence" value="ECO:0007669"/>
    <property type="project" value="TreeGrafter"/>
</dbReference>
<keyword evidence="3 6" id="KW-0687">Ribonucleoprotein</keyword>
<dbReference type="Pfam" id="PF00827">
    <property type="entry name" value="Ribosomal_L15e"/>
    <property type="match status" value="2"/>
</dbReference>
<gene>
    <name evidence="7" type="ORF">NYPRO_LOCUS23055</name>
</gene>
<evidence type="ECO:0000313" key="8">
    <source>
        <dbReference type="Proteomes" id="UP000645828"/>
    </source>
</evidence>
<evidence type="ECO:0000256" key="4">
    <source>
        <dbReference type="ARBA" id="ARBA00034092"/>
    </source>
</evidence>